<reference evidence="3" key="1">
    <citation type="journal article" date="2020" name="mSystems">
        <title>Genome- and Community-Level Interaction Insights into Carbon Utilization and Element Cycling Functions of Hydrothermarchaeota in Hydrothermal Sediment.</title>
        <authorList>
            <person name="Zhou Z."/>
            <person name="Liu Y."/>
            <person name="Xu W."/>
            <person name="Pan J."/>
            <person name="Luo Z.H."/>
            <person name="Li M."/>
        </authorList>
    </citation>
    <scope>NUCLEOTIDE SEQUENCE [LARGE SCALE GENOMIC DNA]</scope>
    <source>
        <strain evidence="3">HyVt-233</strain>
    </source>
</reference>
<dbReference type="InterPro" id="IPR021731">
    <property type="entry name" value="AMIN_dom"/>
</dbReference>
<dbReference type="Pfam" id="PF11741">
    <property type="entry name" value="AMIN"/>
    <property type="match status" value="1"/>
</dbReference>
<dbReference type="AlphaFoldDB" id="A0A7C0Y5B2"/>
<dbReference type="InterPro" id="IPR051808">
    <property type="entry name" value="Type_IV_pilus_biogenesis"/>
</dbReference>
<sequence>MRKGYIFWVIISLILGSYNLDAVQKATKLLNIAEKEENSDFRLIISADGFIEKYNAFILNKPTRLVIDLPLLKCTLPTKMKLNNPFYPKLRWGTDKNRLRLVIDSRLPSIKPYSVEAKNNKLIVILPLALKKVDYKPPTLQASKNMQEDISSDTFKIIFPGTQQVFKGQPISVDFQDADIRQVLRIIAEVSKLNIVVSEKVKGRVTLRLEKVPWDQVLDLILQ</sequence>
<evidence type="ECO:0000313" key="3">
    <source>
        <dbReference type="EMBL" id="HDD44798.1"/>
    </source>
</evidence>
<accession>A0A7C0Y5B2</accession>
<comment type="caution">
    <text evidence="3">The sequence shown here is derived from an EMBL/GenBank/DDBJ whole genome shotgun (WGS) entry which is preliminary data.</text>
</comment>
<organism evidence="3">
    <name type="scientific">Desulfofervidus auxilii</name>
    <dbReference type="NCBI Taxonomy" id="1621989"/>
    <lineage>
        <taxon>Bacteria</taxon>
        <taxon>Pseudomonadati</taxon>
        <taxon>Thermodesulfobacteriota</taxon>
        <taxon>Candidatus Desulfofervidia</taxon>
        <taxon>Candidatus Desulfofervidales</taxon>
        <taxon>Candidatus Desulfofervidaceae</taxon>
        <taxon>Candidatus Desulfofervidus</taxon>
    </lineage>
</organism>
<dbReference type="Gene3D" id="2.60.40.3500">
    <property type="match status" value="1"/>
</dbReference>
<dbReference type="InterPro" id="IPR049371">
    <property type="entry name" value="GspD-like_N0"/>
</dbReference>
<proteinExistence type="predicted"/>
<protein>
    <submittedName>
        <fullName evidence="3">Type IV pilus secretin family protein</fullName>
    </submittedName>
</protein>
<evidence type="ECO:0000259" key="1">
    <source>
        <dbReference type="Pfam" id="PF11741"/>
    </source>
</evidence>
<dbReference type="PANTHER" id="PTHR30604">
    <property type="entry name" value="PROTEIN TRANSPORT PROTEIN HOFQ"/>
    <property type="match status" value="1"/>
</dbReference>
<feature type="domain" description="AMIN" evidence="1">
    <location>
        <begin position="37"/>
        <end position="121"/>
    </location>
</feature>
<dbReference type="PANTHER" id="PTHR30604:SF1">
    <property type="entry name" value="DNA UTILIZATION PROTEIN HOFQ"/>
    <property type="match status" value="1"/>
</dbReference>
<gene>
    <name evidence="3" type="ORF">ENG63_08080</name>
</gene>
<dbReference type="EMBL" id="DRBS01000302">
    <property type="protein sequence ID" value="HDD44798.1"/>
    <property type="molecule type" value="Genomic_DNA"/>
</dbReference>
<dbReference type="Pfam" id="PF21305">
    <property type="entry name" value="type_II_gspD_N0"/>
    <property type="match status" value="1"/>
</dbReference>
<dbReference type="Gene3D" id="3.30.1370.130">
    <property type="match status" value="1"/>
</dbReference>
<feature type="domain" description="GspD-like N0" evidence="2">
    <location>
        <begin position="173"/>
        <end position="219"/>
    </location>
</feature>
<feature type="non-terminal residue" evidence="3">
    <location>
        <position position="223"/>
    </location>
</feature>
<dbReference type="Proteomes" id="UP000886289">
    <property type="component" value="Unassembled WGS sequence"/>
</dbReference>
<evidence type="ECO:0000259" key="2">
    <source>
        <dbReference type="Pfam" id="PF21305"/>
    </source>
</evidence>
<name>A0A7C0Y5B2_DESA2</name>